<comment type="caution">
    <text evidence="1">The sequence shown here is derived from an EMBL/GenBank/DDBJ whole genome shotgun (WGS) entry which is preliminary data.</text>
</comment>
<dbReference type="Proteomes" id="UP001164286">
    <property type="component" value="Unassembled WGS sequence"/>
</dbReference>
<reference evidence="1" key="1">
    <citation type="journal article" date="2022" name="G3 (Bethesda)">
        <title>High quality genome of the basidiomycete yeast Dioszegia hungarica PDD-24b-2 isolated from cloud water.</title>
        <authorList>
            <person name="Jarrige D."/>
            <person name="Haridas S."/>
            <person name="Bleykasten-Grosshans C."/>
            <person name="Joly M."/>
            <person name="Nadalig T."/>
            <person name="Sancelme M."/>
            <person name="Vuilleumier S."/>
            <person name="Grigoriev I.V."/>
            <person name="Amato P."/>
            <person name="Bringel F."/>
        </authorList>
    </citation>
    <scope>NUCLEOTIDE SEQUENCE</scope>
    <source>
        <strain evidence="1">PDD-24b-2</strain>
    </source>
</reference>
<dbReference type="GeneID" id="77732372"/>
<proteinExistence type="predicted"/>
<gene>
    <name evidence="1" type="ORF">MKK02DRAFT_44958</name>
</gene>
<protein>
    <submittedName>
        <fullName evidence="1">Uncharacterized protein</fullName>
    </submittedName>
</protein>
<evidence type="ECO:0000313" key="2">
    <source>
        <dbReference type="Proteomes" id="UP001164286"/>
    </source>
</evidence>
<name>A0AA38LV86_9TREE</name>
<sequence length="153" mass="16984">MAVHGAKVYVYFKGTSGKVTIGPNGQPTTNGMQSYEVDDKGKVYDTDAQGKRFDPSFEIQFTKKPGQVTKTMCKFTGALDVKEWREMGWIIADDESYVHPCGDHQGLTLDCEEYSPCRVKLADGTSYTRLVEDFQAKRVGEPDPVDDSGLGRD</sequence>
<evidence type="ECO:0000313" key="1">
    <source>
        <dbReference type="EMBL" id="KAI9636253.1"/>
    </source>
</evidence>
<dbReference type="RefSeq" id="XP_052946030.1">
    <property type="nucleotide sequence ID" value="XM_053093167.1"/>
</dbReference>
<organism evidence="1 2">
    <name type="scientific">Dioszegia hungarica</name>
    <dbReference type="NCBI Taxonomy" id="4972"/>
    <lineage>
        <taxon>Eukaryota</taxon>
        <taxon>Fungi</taxon>
        <taxon>Dikarya</taxon>
        <taxon>Basidiomycota</taxon>
        <taxon>Agaricomycotina</taxon>
        <taxon>Tremellomycetes</taxon>
        <taxon>Tremellales</taxon>
        <taxon>Bulleribasidiaceae</taxon>
        <taxon>Dioszegia</taxon>
    </lineage>
</organism>
<keyword evidence="2" id="KW-1185">Reference proteome</keyword>
<dbReference type="EMBL" id="JAKWFO010000005">
    <property type="protein sequence ID" value="KAI9636253.1"/>
    <property type="molecule type" value="Genomic_DNA"/>
</dbReference>
<accession>A0AA38LV86</accession>
<dbReference type="AlphaFoldDB" id="A0AA38LV86"/>